<dbReference type="RefSeq" id="WP_023785476.1">
    <property type="nucleotide sequence ID" value="NC_022997.1"/>
</dbReference>
<protein>
    <submittedName>
        <fullName evidence="4">GNAT family acetyltransferase</fullName>
    </submittedName>
</protein>
<dbReference type="GO" id="GO:0008080">
    <property type="term" value="F:N-acetyltransferase activity"/>
    <property type="evidence" value="ECO:0007669"/>
    <property type="project" value="TreeGrafter"/>
</dbReference>
<dbReference type="SUPFAM" id="SSF55729">
    <property type="entry name" value="Acyl-CoA N-acyltransferases (Nat)"/>
    <property type="match status" value="1"/>
</dbReference>
<reference evidence="4 5" key="1">
    <citation type="journal article" date="2014" name="Genome Announc.">
        <title>Complete Genome Sequence of Hyphomicrobium nitrativorans Strain NL23, a Denitrifying Bacterium Isolated from Biofilm of a Methanol-Fed Denitrification System Treating Seawater at the Montreal Biodome.</title>
        <authorList>
            <person name="Martineau C."/>
            <person name="Villeneuve C."/>
            <person name="Mauffrey F."/>
            <person name="Villemur R."/>
        </authorList>
    </citation>
    <scope>NUCLEOTIDE SEQUENCE [LARGE SCALE GENOMIC DNA]</scope>
    <source>
        <strain evidence="4">NL23</strain>
    </source>
</reference>
<evidence type="ECO:0000256" key="2">
    <source>
        <dbReference type="ARBA" id="ARBA00023315"/>
    </source>
</evidence>
<dbReference type="InterPro" id="IPR051016">
    <property type="entry name" value="Diverse_Substrate_AcTransf"/>
</dbReference>
<keyword evidence="5" id="KW-1185">Reference proteome</keyword>
<feature type="domain" description="N-acetyltransferase" evidence="3">
    <location>
        <begin position="1"/>
        <end position="150"/>
    </location>
</feature>
<proteinExistence type="predicted"/>
<sequence>MLIRDALPSDEPRWRRLWDGYLAFYETTLPEDVTARTWNRLIHKSDGLFCRVAETAGEVCGFSHSVLHAGTWTTTSSCYLEDLFVAPEQRGRGVGEALIRDLAGLAKAKGWSRLYWHTRGSNAAARRVYDRFIAADDFVRYRIFFGPDAS</sequence>
<dbReference type="AlphaFoldDB" id="V5SAB5"/>
<evidence type="ECO:0000256" key="1">
    <source>
        <dbReference type="ARBA" id="ARBA00022679"/>
    </source>
</evidence>
<gene>
    <name evidence="4" type="ORF">W911_00110</name>
</gene>
<dbReference type="CDD" id="cd04301">
    <property type="entry name" value="NAT_SF"/>
    <property type="match status" value="1"/>
</dbReference>
<organism evidence="4 5">
    <name type="scientific">Hyphomicrobium nitrativorans NL23</name>
    <dbReference type="NCBI Taxonomy" id="1029756"/>
    <lineage>
        <taxon>Bacteria</taxon>
        <taxon>Pseudomonadati</taxon>
        <taxon>Pseudomonadota</taxon>
        <taxon>Alphaproteobacteria</taxon>
        <taxon>Hyphomicrobiales</taxon>
        <taxon>Hyphomicrobiaceae</taxon>
        <taxon>Hyphomicrobium</taxon>
    </lineage>
</organism>
<dbReference type="PATRIC" id="fig|1029756.8.peg.24"/>
<dbReference type="STRING" id="1029756.W911_00110"/>
<dbReference type="InterPro" id="IPR016181">
    <property type="entry name" value="Acyl_CoA_acyltransferase"/>
</dbReference>
<evidence type="ECO:0000313" key="4">
    <source>
        <dbReference type="EMBL" id="AHB47160.1"/>
    </source>
</evidence>
<dbReference type="PANTHER" id="PTHR10545:SF42">
    <property type="entry name" value="ACETYLTRANSFERASE"/>
    <property type="match status" value="1"/>
</dbReference>
<dbReference type="Pfam" id="PF00583">
    <property type="entry name" value="Acetyltransf_1"/>
    <property type="match status" value="1"/>
</dbReference>
<dbReference type="PANTHER" id="PTHR10545">
    <property type="entry name" value="DIAMINE N-ACETYLTRANSFERASE"/>
    <property type="match status" value="1"/>
</dbReference>
<dbReference type="OrthoDB" id="9805924at2"/>
<dbReference type="InterPro" id="IPR000182">
    <property type="entry name" value="GNAT_dom"/>
</dbReference>
<dbReference type="HOGENOM" id="CLU_013985_32_1_5"/>
<name>V5SAB5_9HYPH</name>
<accession>V5SAB5</accession>
<evidence type="ECO:0000313" key="5">
    <source>
        <dbReference type="Proteomes" id="UP000018542"/>
    </source>
</evidence>
<evidence type="ECO:0000259" key="3">
    <source>
        <dbReference type="PROSITE" id="PS51186"/>
    </source>
</evidence>
<dbReference type="Gene3D" id="3.40.630.30">
    <property type="match status" value="1"/>
</dbReference>
<keyword evidence="2" id="KW-0012">Acyltransferase</keyword>
<dbReference type="PROSITE" id="PS51186">
    <property type="entry name" value="GNAT"/>
    <property type="match status" value="1"/>
</dbReference>
<keyword evidence="1 4" id="KW-0808">Transferase</keyword>
<dbReference type="EMBL" id="CP006912">
    <property type="protein sequence ID" value="AHB47160.1"/>
    <property type="molecule type" value="Genomic_DNA"/>
</dbReference>
<dbReference type="KEGG" id="hni:W911_00110"/>
<dbReference type="Proteomes" id="UP000018542">
    <property type="component" value="Chromosome"/>
</dbReference>